<protein>
    <submittedName>
        <fullName evidence="3">Uncharacterized protein</fullName>
    </submittedName>
</protein>
<keyword evidence="4" id="KW-1185">Reference proteome</keyword>
<evidence type="ECO:0000313" key="4">
    <source>
        <dbReference type="Proteomes" id="UP000807353"/>
    </source>
</evidence>
<gene>
    <name evidence="3" type="ORF">BDZ94DRAFT_823103</name>
</gene>
<dbReference type="Proteomes" id="UP000807353">
    <property type="component" value="Unassembled WGS sequence"/>
</dbReference>
<evidence type="ECO:0000256" key="1">
    <source>
        <dbReference type="SAM" id="MobiDB-lite"/>
    </source>
</evidence>
<feature type="transmembrane region" description="Helical" evidence="2">
    <location>
        <begin position="92"/>
        <end position="114"/>
    </location>
</feature>
<evidence type="ECO:0000313" key="3">
    <source>
        <dbReference type="EMBL" id="KAF9461292.1"/>
    </source>
</evidence>
<keyword evidence="2" id="KW-0472">Membrane</keyword>
<sequence length="229" mass="24572">MTSATTITSSVPRLGTVTDDLFTVTSSPSRIGPVVSTITYLTRSGTSVGVAFDIFTLRPAPNSLTVFPTWSMSTSPPSETSAPIKFQSNKGAIVGGIVGACTLFIAAVIAFICIRRGWLSHQQKAHSHGKWYDLEGKDNRDVILRANATLDPSGNSKVPTMDHTLACVSQTENNTLPHGGPLKPLLTPDPFSDPRTLSARTGYVPSSSPVYDVVLEMNVIPKRERNSDQ</sequence>
<organism evidence="3 4">
    <name type="scientific">Collybia nuda</name>
    <dbReference type="NCBI Taxonomy" id="64659"/>
    <lineage>
        <taxon>Eukaryota</taxon>
        <taxon>Fungi</taxon>
        <taxon>Dikarya</taxon>
        <taxon>Basidiomycota</taxon>
        <taxon>Agaricomycotina</taxon>
        <taxon>Agaricomycetes</taxon>
        <taxon>Agaricomycetidae</taxon>
        <taxon>Agaricales</taxon>
        <taxon>Tricholomatineae</taxon>
        <taxon>Clitocybaceae</taxon>
        <taxon>Collybia</taxon>
    </lineage>
</organism>
<feature type="region of interest" description="Disordered" evidence="1">
    <location>
        <begin position="172"/>
        <end position="191"/>
    </location>
</feature>
<evidence type="ECO:0000256" key="2">
    <source>
        <dbReference type="SAM" id="Phobius"/>
    </source>
</evidence>
<name>A0A9P5Y2W9_9AGAR</name>
<keyword evidence="2" id="KW-1133">Transmembrane helix</keyword>
<reference evidence="3" key="1">
    <citation type="submission" date="2020-11" db="EMBL/GenBank/DDBJ databases">
        <authorList>
            <consortium name="DOE Joint Genome Institute"/>
            <person name="Ahrendt S."/>
            <person name="Riley R."/>
            <person name="Andreopoulos W."/>
            <person name="Labutti K."/>
            <person name="Pangilinan J."/>
            <person name="Ruiz-Duenas F.J."/>
            <person name="Barrasa J.M."/>
            <person name="Sanchez-Garcia M."/>
            <person name="Camarero S."/>
            <person name="Miyauchi S."/>
            <person name="Serrano A."/>
            <person name="Linde D."/>
            <person name="Babiker R."/>
            <person name="Drula E."/>
            <person name="Ayuso-Fernandez I."/>
            <person name="Pacheco R."/>
            <person name="Padilla G."/>
            <person name="Ferreira P."/>
            <person name="Barriuso J."/>
            <person name="Kellner H."/>
            <person name="Castanera R."/>
            <person name="Alfaro M."/>
            <person name="Ramirez L."/>
            <person name="Pisabarro A.G."/>
            <person name="Kuo A."/>
            <person name="Tritt A."/>
            <person name="Lipzen A."/>
            <person name="He G."/>
            <person name="Yan M."/>
            <person name="Ng V."/>
            <person name="Cullen D."/>
            <person name="Martin F."/>
            <person name="Rosso M.-N."/>
            <person name="Henrissat B."/>
            <person name="Hibbett D."/>
            <person name="Martinez A.T."/>
            <person name="Grigoriev I.V."/>
        </authorList>
    </citation>
    <scope>NUCLEOTIDE SEQUENCE</scope>
    <source>
        <strain evidence="3">CBS 247.69</strain>
    </source>
</reference>
<dbReference type="EMBL" id="MU150286">
    <property type="protein sequence ID" value="KAF9461292.1"/>
    <property type="molecule type" value="Genomic_DNA"/>
</dbReference>
<keyword evidence="2" id="KW-0812">Transmembrane</keyword>
<dbReference type="AlphaFoldDB" id="A0A9P5Y2W9"/>
<proteinExistence type="predicted"/>
<comment type="caution">
    <text evidence="3">The sequence shown here is derived from an EMBL/GenBank/DDBJ whole genome shotgun (WGS) entry which is preliminary data.</text>
</comment>
<accession>A0A9P5Y2W9</accession>